<proteinExistence type="predicted"/>
<evidence type="ECO:0000313" key="2">
    <source>
        <dbReference type="EMBL" id="JAP87880.1"/>
    </source>
</evidence>
<protein>
    <submittedName>
        <fullName evidence="2">Uncharacterized protein</fullName>
    </submittedName>
</protein>
<accession>A0A131ZAN6</accession>
<dbReference type="EMBL" id="GEDV01000677">
    <property type="protein sequence ID" value="JAP87880.1"/>
    <property type="molecule type" value="Transcribed_RNA"/>
</dbReference>
<evidence type="ECO:0000256" key="1">
    <source>
        <dbReference type="SAM" id="Phobius"/>
    </source>
</evidence>
<organism evidence="2">
    <name type="scientific">Rhipicephalus appendiculatus</name>
    <name type="common">Brown ear tick</name>
    <dbReference type="NCBI Taxonomy" id="34631"/>
    <lineage>
        <taxon>Eukaryota</taxon>
        <taxon>Metazoa</taxon>
        <taxon>Ecdysozoa</taxon>
        <taxon>Arthropoda</taxon>
        <taxon>Chelicerata</taxon>
        <taxon>Arachnida</taxon>
        <taxon>Acari</taxon>
        <taxon>Parasitiformes</taxon>
        <taxon>Ixodida</taxon>
        <taxon>Ixodoidea</taxon>
        <taxon>Ixodidae</taxon>
        <taxon>Rhipicephalinae</taxon>
        <taxon>Rhipicephalus</taxon>
        <taxon>Rhipicephalus</taxon>
    </lineage>
</organism>
<keyword evidence="1" id="KW-1133">Transmembrane helix</keyword>
<feature type="transmembrane region" description="Helical" evidence="1">
    <location>
        <begin position="12"/>
        <end position="33"/>
    </location>
</feature>
<keyword evidence="1" id="KW-0812">Transmembrane</keyword>
<sequence length="90" mass="10202">LKRINKRERSQIISSMAALSLYFLLFLMCWLSSPGSSCNMYQKLFCMGNAGWEPNHCDCINKNDTCPPHHPCTRAPTCFVNTSYVCACQC</sequence>
<keyword evidence="1" id="KW-0472">Membrane</keyword>
<dbReference type="AlphaFoldDB" id="A0A131ZAN6"/>
<reference evidence="2" key="1">
    <citation type="journal article" date="2016" name="Ticks Tick Borne Dis.">
        <title>De novo assembly and annotation of the salivary gland transcriptome of Rhipicephalus appendiculatus male and female ticks during blood feeding.</title>
        <authorList>
            <person name="de Castro M.H."/>
            <person name="de Klerk D."/>
            <person name="Pienaar R."/>
            <person name="Latif A.A."/>
            <person name="Rees D.J."/>
            <person name="Mans B.J."/>
        </authorList>
    </citation>
    <scope>NUCLEOTIDE SEQUENCE</scope>
    <source>
        <tissue evidence="2">Salivary glands</tissue>
    </source>
</reference>
<feature type="non-terminal residue" evidence="2">
    <location>
        <position position="1"/>
    </location>
</feature>
<name>A0A131ZAN6_RHIAP</name>